<evidence type="ECO:0000313" key="2">
    <source>
        <dbReference type="Proteomes" id="UP001249291"/>
    </source>
</evidence>
<comment type="caution">
    <text evidence="1">The sequence shown here is derived from an EMBL/GenBank/DDBJ whole genome shotgun (WGS) entry which is preliminary data.</text>
</comment>
<proteinExistence type="predicted"/>
<reference evidence="1 2" key="1">
    <citation type="submission" date="2023-08" db="EMBL/GenBank/DDBJ databases">
        <title>Functional and genomic diversity of the sorghum phyllosphere microbiome.</title>
        <authorList>
            <person name="Shade A."/>
        </authorList>
    </citation>
    <scope>NUCLEOTIDE SEQUENCE [LARGE SCALE GENOMIC DNA]</scope>
    <source>
        <strain evidence="1 2">SORGH_AS_0445</strain>
    </source>
</reference>
<organism evidence="1 2">
    <name type="scientific">Microbacterium foliorum</name>
    <dbReference type="NCBI Taxonomy" id="104336"/>
    <lineage>
        <taxon>Bacteria</taxon>
        <taxon>Bacillati</taxon>
        <taxon>Actinomycetota</taxon>
        <taxon>Actinomycetes</taxon>
        <taxon>Micrococcales</taxon>
        <taxon>Microbacteriaceae</taxon>
        <taxon>Microbacterium</taxon>
    </lineage>
</organism>
<keyword evidence="2" id="KW-1185">Reference proteome</keyword>
<protein>
    <submittedName>
        <fullName evidence="1">Uncharacterized protein</fullName>
    </submittedName>
</protein>
<dbReference type="RefSeq" id="WP_309689744.1">
    <property type="nucleotide sequence ID" value="NZ_JAVIZQ010000001.1"/>
</dbReference>
<sequence length="82" mass="8904">MTHRSDVTTEIEKALTDEAYDGGMGPMSEAEFPRYVRRLAETAVEALADVGITIRHEGGNTLTGTVEQVLSTHLAKGWSLDV</sequence>
<dbReference type="EMBL" id="JAVIZQ010000001">
    <property type="protein sequence ID" value="MDR6142060.1"/>
    <property type="molecule type" value="Genomic_DNA"/>
</dbReference>
<evidence type="ECO:0000313" key="1">
    <source>
        <dbReference type="EMBL" id="MDR6142060.1"/>
    </source>
</evidence>
<gene>
    <name evidence="1" type="ORF">QE375_001614</name>
</gene>
<accession>A0ABU1HPT3</accession>
<dbReference type="Proteomes" id="UP001249291">
    <property type="component" value="Unassembled WGS sequence"/>
</dbReference>
<name>A0ABU1HPT3_9MICO</name>